<dbReference type="AlphaFoldDB" id="A0AAD9L657"/>
<reference evidence="1" key="1">
    <citation type="journal article" date="2023" name="Mol. Biol. Evol.">
        <title>Third-Generation Sequencing Reveals the Adaptive Role of the Epigenome in Three Deep-Sea Polychaetes.</title>
        <authorList>
            <person name="Perez M."/>
            <person name="Aroh O."/>
            <person name="Sun Y."/>
            <person name="Lan Y."/>
            <person name="Juniper S.K."/>
            <person name="Young C.R."/>
            <person name="Angers B."/>
            <person name="Qian P.Y."/>
        </authorList>
    </citation>
    <scope>NUCLEOTIDE SEQUENCE</scope>
    <source>
        <strain evidence="1">R07B-5</strain>
    </source>
</reference>
<proteinExistence type="predicted"/>
<evidence type="ECO:0000313" key="2">
    <source>
        <dbReference type="Proteomes" id="UP001209878"/>
    </source>
</evidence>
<evidence type="ECO:0000313" key="1">
    <source>
        <dbReference type="EMBL" id="KAK2183118.1"/>
    </source>
</evidence>
<name>A0AAD9L657_RIDPI</name>
<dbReference type="EMBL" id="JAODUO010000323">
    <property type="protein sequence ID" value="KAK2183118.1"/>
    <property type="molecule type" value="Genomic_DNA"/>
</dbReference>
<gene>
    <name evidence="1" type="ORF">NP493_323g06082</name>
</gene>
<organism evidence="1 2">
    <name type="scientific">Ridgeia piscesae</name>
    <name type="common">Tubeworm</name>
    <dbReference type="NCBI Taxonomy" id="27915"/>
    <lineage>
        <taxon>Eukaryota</taxon>
        <taxon>Metazoa</taxon>
        <taxon>Spiralia</taxon>
        <taxon>Lophotrochozoa</taxon>
        <taxon>Annelida</taxon>
        <taxon>Polychaeta</taxon>
        <taxon>Sedentaria</taxon>
        <taxon>Canalipalpata</taxon>
        <taxon>Sabellida</taxon>
        <taxon>Siboglinidae</taxon>
        <taxon>Ridgeia</taxon>
    </lineage>
</organism>
<accession>A0AAD9L657</accession>
<comment type="caution">
    <text evidence="1">The sequence shown here is derived from an EMBL/GenBank/DDBJ whole genome shotgun (WGS) entry which is preliminary data.</text>
</comment>
<sequence length="117" mass="13705">MQYLDLPPPPHTHTLNCHSCFKITLYNVTDFVVHKLIYLSRHIVFACSTVEIQLTNYVTVVDSKCLQPAGSWMGSFVHKDQQCYVFPFGKKNLPHKVLWNCDCYYPKCMSLREHFTF</sequence>
<dbReference type="Proteomes" id="UP001209878">
    <property type="component" value="Unassembled WGS sequence"/>
</dbReference>
<protein>
    <submittedName>
        <fullName evidence="1">Uncharacterized protein</fullName>
    </submittedName>
</protein>
<keyword evidence="2" id="KW-1185">Reference proteome</keyword>